<feature type="compositionally biased region" description="Basic and acidic residues" evidence="2">
    <location>
        <begin position="1"/>
        <end position="11"/>
    </location>
</feature>
<dbReference type="RefSeq" id="WP_149751612.1">
    <property type="nucleotide sequence ID" value="NZ_VUJW01000010.1"/>
</dbReference>
<dbReference type="GO" id="GO:0003677">
    <property type="term" value="F:DNA binding"/>
    <property type="evidence" value="ECO:0007669"/>
    <property type="project" value="InterPro"/>
</dbReference>
<dbReference type="InterPro" id="IPR043129">
    <property type="entry name" value="ATPase_NBD"/>
</dbReference>
<dbReference type="InterPro" id="IPR036388">
    <property type="entry name" value="WH-like_DNA-bd_sf"/>
</dbReference>
<reference evidence="3 4" key="2">
    <citation type="submission" date="2019-09" db="EMBL/GenBank/DDBJ databases">
        <authorList>
            <person name="Jin C."/>
        </authorList>
    </citation>
    <scope>NUCLEOTIDE SEQUENCE [LARGE SCALE GENOMIC DNA]</scope>
    <source>
        <strain evidence="3 4">BN140041</strain>
    </source>
</reference>
<dbReference type="SUPFAM" id="SSF53067">
    <property type="entry name" value="Actin-like ATPase domain"/>
    <property type="match status" value="1"/>
</dbReference>
<accession>A0A5B1LZ90</accession>
<gene>
    <name evidence="3" type="ORF">F0U47_16800</name>
</gene>
<feature type="compositionally biased region" description="Basic residues" evidence="2">
    <location>
        <begin position="12"/>
        <end position="22"/>
    </location>
</feature>
<reference evidence="3 4" key="1">
    <citation type="submission" date="2019-09" db="EMBL/GenBank/DDBJ databases">
        <title>Nocardioides panacisoli sp. nov., isolated from the soil of a ginseng field.</title>
        <authorList>
            <person name="Cho C."/>
        </authorList>
    </citation>
    <scope>NUCLEOTIDE SEQUENCE [LARGE SCALE GENOMIC DNA]</scope>
    <source>
        <strain evidence="3 4">BN140041</strain>
    </source>
</reference>
<comment type="similarity">
    <text evidence="1">Belongs to the ROK (NagC/XylR) family.</text>
</comment>
<organism evidence="3 4">
    <name type="scientific">Nocardioides antri</name>
    <dbReference type="NCBI Taxonomy" id="2607659"/>
    <lineage>
        <taxon>Bacteria</taxon>
        <taxon>Bacillati</taxon>
        <taxon>Actinomycetota</taxon>
        <taxon>Actinomycetes</taxon>
        <taxon>Propionibacteriales</taxon>
        <taxon>Nocardioidaceae</taxon>
        <taxon>Nocardioides</taxon>
    </lineage>
</organism>
<name>A0A5B1LZ90_9ACTN</name>
<dbReference type="Pfam" id="PF00480">
    <property type="entry name" value="ROK"/>
    <property type="match status" value="1"/>
</dbReference>
<dbReference type="PANTHER" id="PTHR18964:SF149">
    <property type="entry name" value="BIFUNCTIONAL UDP-N-ACETYLGLUCOSAMINE 2-EPIMERASE_N-ACETYLMANNOSAMINE KINASE"/>
    <property type="match status" value="1"/>
</dbReference>
<dbReference type="PANTHER" id="PTHR18964">
    <property type="entry name" value="ROK (REPRESSOR, ORF, KINASE) FAMILY"/>
    <property type="match status" value="1"/>
</dbReference>
<dbReference type="InterPro" id="IPR036390">
    <property type="entry name" value="WH_DNA-bd_sf"/>
</dbReference>
<sequence length="375" mass="38281">MSWRSPTDRPSRGRIKLQRADSRRHHRSMLLQELFAEGPASRADLARASGLTRVTVSELVGELLADGLVEELGAPTETRVGKPPTMVGLVPDAKHVLAIDLSVDDHVAGAVLNLAGQVITRDARPLEGRRGDAAVEAVRAFAADLITGATSPVLGVGVASPGVVSPDGVVLDAPNLGWHDVKLAETLGTALDLPVYVANDANTAVLGEFTFGGGAEGGLMLMRLSTGVGAGLVLGGTLLHGDGGAAGEIGHVQVVADGEECACGRRGCLETYLSVPRLRRRIAGGGSDEGVLTEAAGHLAGALAPVVATLNLGELVLSGPLDLVEPLARIAAPLIRDRVMPVSAEQFVVRATALGDDGVLVGATGLVLAAELGVS</sequence>
<dbReference type="PROSITE" id="PS01125">
    <property type="entry name" value="ROK"/>
    <property type="match status" value="1"/>
</dbReference>
<dbReference type="GO" id="GO:0006355">
    <property type="term" value="P:regulation of DNA-templated transcription"/>
    <property type="evidence" value="ECO:0007669"/>
    <property type="project" value="InterPro"/>
</dbReference>
<dbReference type="Proteomes" id="UP000324351">
    <property type="component" value="Unassembled WGS sequence"/>
</dbReference>
<dbReference type="InterPro" id="IPR049874">
    <property type="entry name" value="ROK_cs"/>
</dbReference>
<dbReference type="AlphaFoldDB" id="A0A5B1LZ90"/>
<dbReference type="EMBL" id="VUJW01000010">
    <property type="protein sequence ID" value="KAA1425993.1"/>
    <property type="molecule type" value="Genomic_DNA"/>
</dbReference>
<dbReference type="InterPro" id="IPR000600">
    <property type="entry name" value="ROK"/>
</dbReference>
<keyword evidence="4" id="KW-1185">Reference proteome</keyword>
<evidence type="ECO:0000313" key="4">
    <source>
        <dbReference type="Proteomes" id="UP000324351"/>
    </source>
</evidence>
<dbReference type="Gene3D" id="1.10.10.10">
    <property type="entry name" value="Winged helix-like DNA-binding domain superfamily/Winged helix DNA-binding domain"/>
    <property type="match status" value="1"/>
</dbReference>
<proteinExistence type="inferred from homology"/>
<dbReference type="SUPFAM" id="SSF46785">
    <property type="entry name" value="Winged helix' DNA-binding domain"/>
    <property type="match status" value="1"/>
</dbReference>
<dbReference type="Pfam" id="PF13412">
    <property type="entry name" value="HTH_24"/>
    <property type="match status" value="1"/>
</dbReference>
<evidence type="ECO:0000256" key="2">
    <source>
        <dbReference type="SAM" id="MobiDB-lite"/>
    </source>
</evidence>
<evidence type="ECO:0000256" key="1">
    <source>
        <dbReference type="ARBA" id="ARBA00006479"/>
    </source>
</evidence>
<evidence type="ECO:0000313" key="3">
    <source>
        <dbReference type="EMBL" id="KAA1425993.1"/>
    </source>
</evidence>
<dbReference type="Gene3D" id="3.30.420.40">
    <property type="match status" value="2"/>
</dbReference>
<feature type="region of interest" description="Disordered" evidence="2">
    <location>
        <begin position="1"/>
        <end position="22"/>
    </location>
</feature>
<comment type="caution">
    <text evidence="3">The sequence shown here is derived from an EMBL/GenBank/DDBJ whole genome shotgun (WGS) entry which is preliminary data.</text>
</comment>
<protein>
    <submittedName>
        <fullName evidence="3">ROK family transcriptional regulator</fullName>
    </submittedName>
</protein>